<feature type="region of interest" description="Disordered" evidence="9">
    <location>
        <begin position="1"/>
        <end position="23"/>
    </location>
</feature>
<dbReference type="InterPro" id="IPR036097">
    <property type="entry name" value="HisK_dim/P_sf"/>
</dbReference>
<feature type="transmembrane region" description="Helical" evidence="10">
    <location>
        <begin position="60"/>
        <end position="78"/>
    </location>
</feature>
<dbReference type="InterPro" id="IPR013767">
    <property type="entry name" value="PAS_fold"/>
</dbReference>
<sequence>MSKKYTRYSIPTTNGTLDTDPEEGKAQELLPGSFFANRLGMRSRFWKTMRTRSFLFSSPWLLAAAAGLLIVIVVTFAFHNLRLEERLMTDAMLQKAATLMRVVHSGARSSHFNDLRKDHWSVSPWTDHVQRVIDHLGEDPELYFVSLIDEKGKIIAHSNHARIGVVEALPVQTEQLQFMDKQPRLNHRIHSTADSGRIFEAIRPFTPFFPTLTPPPIRPMWERRQDSIGAWFQDPESRRPPFHRSPKMSSARVQYYVVVGLEMKEFDRTLARLRMQIFMLSLAMLLVGLGGWFSLLTVQGFRISQKTLNDVQAFTSLLITKLPVGIIAVDTSGRIATWNGAVSQLIGIEKEVVLRKHPKEVLPVQLATFFSTDATISRDQTDIQTENNVRLFLNNRRYELLCHVLTITDSEQKYMGKVLLISDVTEIKSLEQRMRESERLAAIGRMAGGVAHEVRNPLSSIKGLALLLKNKFPVGSKEQNTADLLIQETERMNRTITEMLSFTRPSTLRLAPVNLAALLEKSVDLIRTEATDNHIVVHLDVQPELPPVPVDTDRIQQVVMNVLLNALQAMEDGGVLTVRLVSTDDHRGVELRISDTGAGVSSDSLPQVFYPYFTTKPNGTGIGLAISQKIIADHGGTIDLESEPGTGTTVTIHLPVSRSNSTI</sequence>
<dbReference type="PANTHER" id="PTHR43065">
    <property type="entry name" value="SENSOR HISTIDINE KINASE"/>
    <property type="match status" value="1"/>
</dbReference>
<dbReference type="Pfam" id="PF00512">
    <property type="entry name" value="HisKA"/>
    <property type="match status" value="1"/>
</dbReference>
<evidence type="ECO:0000313" key="14">
    <source>
        <dbReference type="Proteomes" id="UP000596092"/>
    </source>
</evidence>
<dbReference type="Pfam" id="PF02518">
    <property type="entry name" value="HATPase_c"/>
    <property type="match status" value="1"/>
</dbReference>
<comment type="catalytic activity">
    <reaction evidence="1">
        <text>ATP + protein L-histidine = ADP + protein N-phospho-L-histidine.</text>
        <dbReference type="EC" id="2.7.13.3"/>
    </reaction>
</comment>
<keyword evidence="10" id="KW-1133">Transmembrane helix</keyword>
<protein>
    <recommendedName>
        <fullName evidence="2">histidine kinase</fullName>
        <ecNumber evidence="2">2.7.13.3</ecNumber>
    </recommendedName>
</protein>
<reference evidence="13 14" key="1">
    <citation type="submission" date="2020-05" db="EMBL/GenBank/DDBJ databases">
        <title>Complete genome of Desulfobulbus oligotrophicus.</title>
        <authorList>
            <person name="Podar M."/>
        </authorList>
    </citation>
    <scope>NUCLEOTIDE SEQUENCE [LARGE SCALE GENOMIC DNA]</scope>
    <source>
        <strain evidence="13 14">Prop6</strain>
    </source>
</reference>
<keyword evidence="3" id="KW-0597">Phosphoprotein</keyword>
<dbReference type="SMART" id="SM00387">
    <property type="entry name" value="HATPase_c"/>
    <property type="match status" value="1"/>
</dbReference>
<dbReference type="InterPro" id="IPR003661">
    <property type="entry name" value="HisK_dim/P_dom"/>
</dbReference>
<dbReference type="GO" id="GO:0000155">
    <property type="term" value="F:phosphorelay sensor kinase activity"/>
    <property type="evidence" value="ECO:0007669"/>
    <property type="project" value="InterPro"/>
</dbReference>
<keyword evidence="10" id="KW-0472">Membrane</keyword>
<evidence type="ECO:0000256" key="7">
    <source>
        <dbReference type="ARBA" id="ARBA00022840"/>
    </source>
</evidence>
<dbReference type="PROSITE" id="PS50112">
    <property type="entry name" value="PAS"/>
    <property type="match status" value="1"/>
</dbReference>
<dbReference type="InterPro" id="IPR004358">
    <property type="entry name" value="Sig_transdc_His_kin-like_C"/>
</dbReference>
<dbReference type="CDD" id="cd00082">
    <property type="entry name" value="HisKA"/>
    <property type="match status" value="1"/>
</dbReference>
<dbReference type="RefSeq" id="WP_199262304.1">
    <property type="nucleotide sequence ID" value="NZ_CP054140.1"/>
</dbReference>
<keyword evidence="6" id="KW-0418">Kinase</keyword>
<dbReference type="Gene3D" id="3.30.450.20">
    <property type="entry name" value="PAS domain"/>
    <property type="match status" value="1"/>
</dbReference>
<name>A0A7T5VE88_9BACT</name>
<evidence type="ECO:0000256" key="4">
    <source>
        <dbReference type="ARBA" id="ARBA00022679"/>
    </source>
</evidence>
<evidence type="ECO:0000256" key="1">
    <source>
        <dbReference type="ARBA" id="ARBA00000085"/>
    </source>
</evidence>
<evidence type="ECO:0000259" key="11">
    <source>
        <dbReference type="PROSITE" id="PS50109"/>
    </source>
</evidence>
<keyword evidence="10" id="KW-0812">Transmembrane</keyword>
<dbReference type="InterPro" id="IPR005467">
    <property type="entry name" value="His_kinase_dom"/>
</dbReference>
<accession>A0A7T5VE88</accession>
<keyword evidence="7" id="KW-0067">ATP-binding</keyword>
<dbReference type="SUPFAM" id="SSF47384">
    <property type="entry name" value="Homodimeric domain of signal transducing histidine kinase"/>
    <property type="match status" value="1"/>
</dbReference>
<evidence type="ECO:0000259" key="12">
    <source>
        <dbReference type="PROSITE" id="PS50112"/>
    </source>
</evidence>
<evidence type="ECO:0000256" key="3">
    <source>
        <dbReference type="ARBA" id="ARBA00022553"/>
    </source>
</evidence>
<dbReference type="InterPro" id="IPR035965">
    <property type="entry name" value="PAS-like_dom_sf"/>
</dbReference>
<proteinExistence type="predicted"/>
<dbReference type="KEGG" id="dog:HP555_10620"/>
<keyword evidence="14" id="KW-1185">Reference proteome</keyword>
<dbReference type="InterPro" id="IPR003594">
    <property type="entry name" value="HATPase_dom"/>
</dbReference>
<dbReference type="GO" id="GO:0006355">
    <property type="term" value="P:regulation of DNA-templated transcription"/>
    <property type="evidence" value="ECO:0007669"/>
    <property type="project" value="InterPro"/>
</dbReference>
<dbReference type="Pfam" id="PF00989">
    <property type="entry name" value="PAS"/>
    <property type="match status" value="1"/>
</dbReference>
<keyword evidence="8" id="KW-0902">Two-component regulatory system</keyword>
<dbReference type="PANTHER" id="PTHR43065:SF10">
    <property type="entry name" value="PEROXIDE STRESS-ACTIVATED HISTIDINE KINASE MAK3"/>
    <property type="match status" value="1"/>
</dbReference>
<dbReference type="Proteomes" id="UP000596092">
    <property type="component" value="Chromosome"/>
</dbReference>
<keyword evidence="5" id="KW-0547">Nucleotide-binding</keyword>
<evidence type="ECO:0000256" key="6">
    <source>
        <dbReference type="ARBA" id="ARBA00022777"/>
    </source>
</evidence>
<evidence type="ECO:0000256" key="5">
    <source>
        <dbReference type="ARBA" id="ARBA00022741"/>
    </source>
</evidence>
<evidence type="ECO:0000256" key="9">
    <source>
        <dbReference type="SAM" id="MobiDB-lite"/>
    </source>
</evidence>
<evidence type="ECO:0000313" key="13">
    <source>
        <dbReference type="EMBL" id="QQG66282.1"/>
    </source>
</evidence>
<dbReference type="GO" id="GO:0005524">
    <property type="term" value="F:ATP binding"/>
    <property type="evidence" value="ECO:0007669"/>
    <property type="project" value="UniProtKB-KW"/>
</dbReference>
<dbReference type="SMART" id="SM00388">
    <property type="entry name" value="HisKA"/>
    <property type="match status" value="1"/>
</dbReference>
<dbReference type="AlphaFoldDB" id="A0A7T5VE88"/>
<dbReference type="Gene3D" id="3.30.565.10">
    <property type="entry name" value="Histidine kinase-like ATPase, C-terminal domain"/>
    <property type="match status" value="1"/>
</dbReference>
<feature type="domain" description="Histidine kinase" evidence="11">
    <location>
        <begin position="449"/>
        <end position="658"/>
    </location>
</feature>
<dbReference type="SUPFAM" id="SSF55785">
    <property type="entry name" value="PYP-like sensor domain (PAS domain)"/>
    <property type="match status" value="1"/>
</dbReference>
<gene>
    <name evidence="13" type="ORF">HP555_10620</name>
</gene>
<dbReference type="EC" id="2.7.13.3" evidence="2"/>
<feature type="transmembrane region" description="Helical" evidence="10">
    <location>
        <begin position="277"/>
        <end position="298"/>
    </location>
</feature>
<feature type="domain" description="PAS" evidence="12">
    <location>
        <begin position="311"/>
        <end position="356"/>
    </location>
</feature>
<dbReference type="CDD" id="cd00130">
    <property type="entry name" value="PAS"/>
    <property type="match status" value="1"/>
</dbReference>
<dbReference type="PROSITE" id="PS50109">
    <property type="entry name" value="HIS_KIN"/>
    <property type="match status" value="1"/>
</dbReference>
<dbReference type="InterPro" id="IPR036890">
    <property type="entry name" value="HATPase_C_sf"/>
</dbReference>
<dbReference type="Gene3D" id="1.10.287.130">
    <property type="match status" value="1"/>
</dbReference>
<evidence type="ECO:0000256" key="2">
    <source>
        <dbReference type="ARBA" id="ARBA00012438"/>
    </source>
</evidence>
<evidence type="ECO:0000256" key="10">
    <source>
        <dbReference type="SAM" id="Phobius"/>
    </source>
</evidence>
<dbReference type="InterPro" id="IPR000014">
    <property type="entry name" value="PAS"/>
</dbReference>
<organism evidence="13 14">
    <name type="scientific">Desulfobulbus oligotrophicus</name>
    <dbReference type="NCBI Taxonomy" id="1909699"/>
    <lineage>
        <taxon>Bacteria</taxon>
        <taxon>Pseudomonadati</taxon>
        <taxon>Thermodesulfobacteriota</taxon>
        <taxon>Desulfobulbia</taxon>
        <taxon>Desulfobulbales</taxon>
        <taxon>Desulfobulbaceae</taxon>
        <taxon>Desulfobulbus</taxon>
    </lineage>
</organism>
<dbReference type="SUPFAM" id="SSF55874">
    <property type="entry name" value="ATPase domain of HSP90 chaperone/DNA topoisomerase II/histidine kinase"/>
    <property type="match status" value="1"/>
</dbReference>
<evidence type="ECO:0000256" key="8">
    <source>
        <dbReference type="ARBA" id="ARBA00023012"/>
    </source>
</evidence>
<dbReference type="NCBIfam" id="TIGR00229">
    <property type="entry name" value="sensory_box"/>
    <property type="match status" value="1"/>
</dbReference>
<dbReference type="EMBL" id="CP054140">
    <property type="protein sequence ID" value="QQG66282.1"/>
    <property type="molecule type" value="Genomic_DNA"/>
</dbReference>
<keyword evidence="4" id="KW-0808">Transferase</keyword>
<dbReference type="PRINTS" id="PR00344">
    <property type="entry name" value="BCTRLSENSOR"/>
</dbReference>